<feature type="domain" description="SnoaL-like" evidence="1">
    <location>
        <begin position="11"/>
        <end position="109"/>
    </location>
</feature>
<gene>
    <name evidence="2" type="ORF">D1010_13840</name>
</gene>
<evidence type="ECO:0000313" key="2">
    <source>
        <dbReference type="EMBL" id="QFR24368.1"/>
    </source>
</evidence>
<dbReference type="Pfam" id="PF12680">
    <property type="entry name" value="SnoaL_2"/>
    <property type="match status" value="1"/>
</dbReference>
<evidence type="ECO:0000313" key="3">
    <source>
        <dbReference type="Proteomes" id="UP000326779"/>
    </source>
</evidence>
<dbReference type="KEGG" id="lhb:D1010_13840"/>
<dbReference type="EMBL" id="CP045143">
    <property type="protein sequence ID" value="QFR24368.1"/>
    <property type="molecule type" value="Genomic_DNA"/>
</dbReference>
<accession>A0A5P8M774</accession>
<name>A0A5P8M774_9LACO</name>
<sequence length="125" mass="15136">MVQMQRHKRIAQYFQMWITRDFSALDCLFSPQSTYEECYGPIYSNLPEIHRWIVHQVTVQKVTQWPIHKFIDADDTVVVTWTFAATEEKAYMFDVVSIIHFDAQNRIDRVREFEAKHTRDYPYRN</sequence>
<dbReference type="Proteomes" id="UP000326779">
    <property type="component" value="Chromosome"/>
</dbReference>
<reference evidence="2 3" key="1">
    <citation type="submission" date="2019-10" db="EMBL/GenBank/DDBJ databases">
        <title>The completed genome of Lactobacillus harbinensis M1.</title>
        <authorList>
            <person name="Zheng Y."/>
        </authorList>
    </citation>
    <scope>NUCLEOTIDE SEQUENCE [LARGE SCALE GENOMIC DNA]</scope>
    <source>
        <strain evidence="2 3">M1</strain>
    </source>
</reference>
<evidence type="ECO:0000259" key="1">
    <source>
        <dbReference type="Pfam" id="PF12680"/>
    </source>
</evidence>
<dbReference type="InterPro" id="IPR037401">
    <property type="entry name" value="SnoaL-like"/>
</dbReference>
<protein>
    <submittedName>
        <fullName evidence="2">Nuclear transport factor 2 family protein</fullName>
    </submittedName>
</protein>
<dbReference type="InterPro" id="IPR032710">
    <property type="entry name" value="NTF2-like_dom_sf"/>
</dbReference>
<proteinExistence type="predicted"/>
<dbReference type="SUPFAM" id="SSF54427">
    <property type="entry name" value="NTF2-like"/>
    <property type="match status" value="1"/>
</dbReference>
<dbReference type="AlphaFoldDB" id="A0A5P8M774"/>
<dbReference type="Gene3D" id="3.10.450.50">
    <property type="match status" value="1"/>
</dbReference>
<dbReference type="RefSeq" id="WP_152261296.1">
    <property type="nucleotide sequence ID" value="NZ_CP045143.1"/>
</dbReference>
<organism evidence="2 3">
    <name type="scientific">Schleiferilactobacillus harbinensis</name>
    <dbReference type="NCBI Taxonomy" id="304207"/>
    <lineage>
        <taxon>Bacteria</taxon>
        <taxon>Bacillati</taxon>
        <taxon>Bacillota</taxon>
        <taxon>Bacilli</taxon>
        <taxon>Lactobacillales</taxon>
        <taxon>Lactobacillaceae</taxon>
        <taxon>Schleiferilactobacillus</taxon>
    </lineage>
</organism>